<gene>
    <name evidence="2" type="ORF">ABID16_002854</name>
</gene>
<keyword evidence="1" id="KW-1133">Transmembrane helix</keyword>
<feature type="transmembrane region" description="Helical" evidence="1">
    <location>
        <begin position="41"/>
        <end position="60"/>
    </location>
</feature>
<name>A0ABV2J183_9HYPH</name>
<dbReference type="Proteomes" id="UP001549047">
    <property type="component" value="Unassembled WGS sequence"/>
</dbReference>
<evidence type="ECO:0000313" key="3">
    <source>
        <dbReference type="Proteomes" id="UP001549047"/>
    </source>
</evidence>
<proteinExistence type="predicted"/>
<organism evidence="2 3">
    <name type="scientific">Rhizobium aquaticum</name>
    <dbReference type="NCBI Taxonomy" id="1549636"/>
    <lineage>
        <taxon>Bacteria</taxon>
        <taxon>Pseudomonadati</taxon>
        <taxon>Pseudomonadota</taxon>
        <taxon>Alphaproteobacteria</taxon>
        <taxon>Hyphomicrobiales</taxon>
        <taxon>Rhizobiaceae</taxon>
        <taxon>Rhizobium/Agrobacterium group</taxon>
        <taxon>Rhizobium</taxon>
    </lineage>
</organism>
<accession>A0ABV2J183</accession>
<comment type="caution">
    <text evidence="2">The sequence shown here is derived from an EMBL/GenBank/DDBJ whole genome shotgun (WGS) entry which is preliminary data.</text>
</comment>
<dbReference type="EMBL" id="JBEPMB010000004">
    <property type="protein sequence ID" value="MET3614517.1"/>
    <property type="molecule type" value="Genomic_DNA"/>
</dbReference>
<feature type="transmembrane region" description="Helical" evidence="1">
    <location>
        <begin position="12"/>
        <end position="35"/>
    </location>
</feature>
<protein>
    <submittedName>
        <fullName evidence="2">Asparagine N-glycosylation enzyme membrane subunit Stt3</fullName>
    </submittedName>
</protein>
<dbReference type="RefSeq" id="WP_354557018.1">
    <property type="nucleotide sequence ID" value="NZ_JBEPMB010000004.1"/>
</dbReference>
<keyword evidence="1" id="KW-0472">Membrane</keyword>
<reference evidence="2 3" key="1">
    <citation type="submission" date="2024-06" db="EMBL/GenBank/DDBJ databases">
        <title>Genomic Encyclopedia of Type Strains, Phase IV (KMG-IV): sequencing the most valuable type-strain genomes for metagenomic binning, comparative biology and taxonomic classification.</title>
        <authorList>
            <person name="Goeker M."/>
        </authorList>
    </citation>
    <scope>NUCLEOTIDE SEQUENCE [LARGE SCALE GENOMIC DNA]</scope>
    <source>
        <strain evidence="2 3">DSM 29780</strain>
    </source>
</reference>
<evidence type="ECO:0000256" key="1">
    <source>
        <dbReference type="SAM" id="Phobius"/>
    </source>
</evidence>
<evidence type="ECO:0000313" key="2">
    <source>
        <dbReference type="EMBL" id="MET3614517.1"/>
    </source>
</evidence>
<keyword evidence="3" id="KW-1185">Reference proteome</keyword>
<keyword evidence="1" id="KW-0812">Transmembrane</keyword>
<sequence length="67" mass="7232">MAGENDNRQSAIAAAIFLVVAGLALYFMPNIVLWIGGFSPALAVIAGVAVIGAFFGVFWVRSRYQRR</sequence>